<evidence type="ECO:0000313" key="4">
    <source>
        <dbReference type="EMBL" id="MFD1744482.1"/>
    </source>
</evidence>
<gene>
    <name evidence="4" type="ORF">ACFSE1_03315</name>
</gene>
<protein>
    <submittedName>
        <fullName evidence="4">Recombinase family protein</fullName>
    </submittedName>
</protein>
<proteinExistence type="predicted"/>
<dbReference type="InterPro" id="IPR038109">
    <property type="entry name" value="DNA_bind_recomb_sf"/>
</dbReference>
<organism evidence="4 5">
    <name type="scientific">Rhizobium helianthi</name>
    <dbReference type="NCBI Taxonomy" id="1132695"/>
    <lineage>
        <taxon>Bacteria</taxon>
        <taxon>Pseudomonadati</taxon>
        <taxon>Pseudomonadota</taxon>
        <taxon>Alphaproteobacteria</taxon>
        <taxon>Hyphomicrobiales</taxon>
        <taxon>Rhizobiaceae</taxon>
        <taxon>Rhizobium/Agrobacterium group</taxon>
        <taxon>Rhizobium</taxon>
    </lineage>
</organism>
<dbReference type="Pfam" id="PF07508">
    <property type="entry name" value="Recombinase"/>
    <property type="match status" value="1"/>
</dbReference>
<dbReference type="InterPro" id="IPR050639">
    <property type="entry name" value="SSR_resolvase"/>
</dbReference>
<dbReference type="Proteomes" id="UP001597322">
    <property type="component" value="Unassembled WGS sequence"/>
</dbReference>
<feature type="domain" description="Recombinase" evidence="3">
    <location>
        <begin position="161"/>
        <end position="297"/>
    </location>
</feature>
<dbReference type="Pfam" id="PF00239">
    <property type="entry name" value="Resolvase"/>
    <property type="match status" value="1"/>
</dbReference>
<comment type="caution">
    <text evidence="4">The sequence shown here is derived from an EMBL/GenBank/DDBJ whole genome shotgun (WGS) entry which is preliminary data.</text>
</comment>
<keyword evidence="5" id="KW-1185">Reference proteome</keyword>
<dbReference type="PANTHER" id="PTHR30461">
    <property type="entry name" value="DNA-INVERTASE FROM LAMBDOID PROPHAGE"/>
    <property type="match status" value="1"/>
</dbReference>
<dbReference type="InterPro" id="IPR006119">
    <property type="entry name" value="Resolv_N"/>
</dbReference>
<feature type="compositionally biased region" description="Basic residues" evidence="1">
    <location>
        <begin position="290"/>
        <end position="302"/>
    </location>
</feature>
<evidence type="ECO:0000256" key="1">
    <source>
        <dbReference type="SAM" id="MobiDB-lite"/>
    </source>
</evidence>
<dbReference type="InterPro" id="IPR011109">
    <property type="entry name" value="DNA_bind_recombinase_dom"/>
</dbReference>
<accession>A0ABW4M0M3</accession>
<dbReference type="Gene3D" id="3.40.50.1390">
    <property type="entry name" value="Resolvase, N-terminal catalytic domain"/>
    <property type="match status" value="1"/>
</dbReference>
<dbReference type="SUPFAM" id="SSF53041">
    <property type="entry name" value="Resolvase-like"/>
    <property type="match status" value="1"/>
</dbReference>
<evidence type="ECO:0000259" key="3">
    <source>
        <dbReference type="PROSITE" id="PS51737"/>
    </source>
</evidence>
<dbReference type="PROSITE" id="PS51736">
    <property type="entry name" value="RECOMBINASES_3"/>
    <property type="match status" value="1"/>
</dbReference>
<sequence>MCKRVAIYARYSTDQQNPASIETQIDLGTSFLQERGWTLYQTFVDAGVSGASFDTRPGLQAALKGAREGAFDVLLCLTLDRLSRDLEHSAKVLKLLHFHEIELWTVHGSSQVSSMELGLRAVLNSEMLEQVRYRTREGMKTVAKKGRVPGGICYGYAIKKVLGADGEPIRGLRDINPDEADVIVWIFKQYAKGSSPDIIADRLNTKGVAGPRGQAWRGTAIRGHRRRGTGILNNELYIGRLVFNRLAYRKNPVSERRVSRLNSPEQHIIQEIPQLRIVSDALWKRVKRQQANRKGAHARRLACKSSQSPKLKAGGARPDAVYNDLQTR</sequence>
<evidence type="ECO:0000313" key="5">
    <source>
        <dbReference type="Proteomes" id="UP001597322"/>
    </source>
</evidence>
<name>A0ABW4M0M3_9HYPH</name>
<evidence type="ECO:0000259" key="2">
    <source>
        <dbReference type="PROSITE" id="PS51736"/>
    </source>
</evidence>
<dbReference type="PROSITE" id="PS51737">
    <property type="entry name" value="RECOMBINASE_DNA_BIND"/>
    <property type="match status" value="1"/>
</dbReference>
<reference evidence="5" key="1">
    <citation type="journal article" date="2019" name="Int. J. Syst. Evol. Microbiol.">
        <title>The Global Catalogue of Microorganisms (GCM) 10K type strain sequencing project: providing services to taxonomists for standard genome sequencing and annotation.</title>
        <authorList>
            <consortium name="The Broad Institute Genomics Platform"/>
            <consortium name="The Broad Institute Genome Sequencing Center for Infectious Disease"/>
            <person name="Wu L."/>
            <person name="Ma J."/>
        </authorList>
    </citation>
    <scope>NUCLEOTIDE SEQUENCE [LARGE SCALE GENOMIC DNA]</scope>
    <source>
        <strain evidence="5">CG52</strain>
    </source>
</reference>
<dbReference type="InterPro" id="IPR036162">
    <property type="entry name" value="Resolvase-like_N_sf"/>
</dbReference>
<dbReference type="EMBL" id="JBHUEQ010000003">
    <property type="protein sequence ID" value="MFD1744482.1"/>
    <property type="molecule type" value="Genomic_DNA"/>
</dbReference>
<dbReference type="Gene3D" id="3.90.1750.20">
    <property type="entry name" value="Putative Large Serine Recombinase, Chain B, Domain 2"/>
    <property type="match status" value="1"/>
</dbReference>
<dbReference type="CDD" id="cd00338">
    <property type="entry name" value="Ser_Recombinase"/>
    <property type="match status" value="1"/>
</dbReference>
<dbReference type="RefSeq" id="WP_377396510.1">
    <property type="nucleotide sequence ID" value="NZ_JBHUEQ010000003.1"/>
</dbReference>
<feature type="region of interest" description="Disordered" evidence="1">
    <location>
        <begin position="290"/>
        <end position="328"/>
    </location>
</feature>
<feature type="domain" description="Resolvase/invertase-type recombinase catalytic" evidence="2">
    <location>
        <begin position="4"/>
        <end position="146"/>
    </location>
</feature>
<dbReference type="SMART" id="SM00857">
    <property type="entry name" value="Resolvase"/>
    <property type="match status" value="1"/>
</dbReference>
<dbReference type="PANTHER" id="PTHR30461:SF23">
    <property type="entry name" value="DNA RECOMBINASE-RELATED"/>
    <property type="match status" value="1"/>
</dbReference>